<dbReference type="Pfam" id="PF05954">
    <property type="entry name" value="Phage_GPD"/>
    <property type="match status" value="1"/>
</dbReference>
<dbReference type="InterPro" id="IPR037026">
    <property type="entry name" value="Vgr_OB-fold_dom_sf"/>
</dbReference>
<comment type="caution">
    <text evidence="2">The sequence shown here is derived from an EMBL/GenBank/DDBJ whole genome shotgun (WGS) entry which is preliminary data.</text>
</comment>
<dbReference type="NCBIfam" id="TIGR01646">
    <property type="entry name" value="vgr_GE"/>
    <property type="match status" value="1"/>
</dbReference>
<accession>A0A1S1MXN8</accession>
<dbReference type="EMBL" id="MNAN01000037">
    <property type="protein sequence ID" value="OHU93547.1"/>
    <property type="molecule type" value="Genomic_DNA"/>
</dbReference>
<evidence type="ECO:0000313" key="3">
    <source>
        <dbReference type="Proteomes" id="UP000180253"/>
    </source>
</evidence>
<evidence type="ECO:0000313" key="2">
    <source>
        <dbReference type="EMBL" id="OHU93547.1"/>
    </source>
</evidence>
<dbReference type="InterPro" id="IPR006533">
    <property type="entry name" value="T6SS_Vgr_RhsGE"/>
</dbReference>
<dbReference type="RefSeq" id="WP_070993703.1">
    <property type="nucleotide sequence ID" value="NZ_CBCSHD010000006.1"/>
</dbReference>
<dbReference type="STRING" id="327939.BIW53_19580"/>
<dbReference type="SUPFAM" id="SSF69279">
    <property type="entry name" value="Phage tail proteins"/>
    <property type="match status" value="1"/>
</dbReference>
<name>A0A1S1MXN8_9GAMM</name>
<dbReference type="SUPFAM" id="SSF69349">
    <property type="entry name" value="Phage fibre proteins"/>
    <property type="match status" value="1"/>
</dbReference>
<feature type="domain" description="Gp5/Type VI secretion system Vgr protein OB-fold" evidence="1">
    <location>
        <begin position="371"/>
        <end position="446"/>
    </location>
</feature>
<dbReference type="InterPro" id="IPR006531">
    <property type="entry name" value="Gp5/Vgr_OB"/>
</dbReference>
<organism evidence="2 3">
    <name type="scientific">Pseudoalteromonas byunsanensis</name>
    <dbReference type="NCBI Taxonomy" id="327939"/>
    <lineage>
        <taxon>Bacteria</taxon>
        <taxon>Pseudomonadati</taxon>
        <taxon>Pseudomonadota</taxon>
        <taxon>Gammaproteobacteria</taxon>
        <taxon>Alteromonadales</taxon>
        <taxon>Pseudoalteromonadaceae</taxon>
        <taxon>Pseudoalteromonas</taxon>
    </lineage>
</organism>
<evidence type="ECO:0000259" key="1">
    <source>
        <dbReference type="Pfam" id="PF04717"/>
    </source>
</evidence>
<dbReference type="AlphaFoldDB" id="A0A1S1MXN8"/>
<dbReference type="SUPFAM" id="SSF69255">
    <property type="entry name" value="gp5 N-terminal domain-like"/>
    <property type="match status" value="1"/>
</dbReference>
<gene>
    <name evidence="2" type="ORF">BIW53_19580</name>
</gene>
<reference evidence="2 3" key="1">
    <citation type="submission" date="2016-10" db="EMBL/GenBank/DDBJ databases">
        <title>Pseudoalteromonas amylolytica sp. nov., isolated from the surface seawater.</title>
        <authorList>
            <person name="Wu Y.-H."/>
            <person name="Cheng H."/>
            <person name="Jin X.-B."/>
            <person name="Wang C.-S."/>
            <person name="Xu X.-W."/>
        </authorList>
    </citation>
    <scope>NUCLEOTIDE SEQUENCE [LARGE SCALE GENOMIC DNA]</scope>
    <source>
        <strain evidence="2 3">JCM 12483</strain>
    </source>
</reference>
<dbReference type="Proteomes" id="UP000180253">
    <property type="component" value="Unassembled WGS sequence"/>
</dbReference>
<dbReference type="Pfam" id="PF04717">
    <property type="entry name" value="Phage_base_V"/>
    <property type="match status" value="1"/>
</dbReference>
<protein>
    <submittedName>
        <fullName evidence="2">Type IV secretion protein Rhs</fullName>
    </submittedName>
</protein>
<dbReference type="OrthoDB" id="9762420at2"/>
<sequence length="594" mass="63440">MSNSSNGGVATLEIKSQGAVIPDTVQVHSVVIRQDINRVACASIEVLDGNPSKEGFAVSSSSVFVPGNEISIALGYDGTNSTVFTGIVTKQMIQVNPGGGPMLNVECRDKAIKMTVGRKNSAYQKKKDSDVMSTLIGQYSLSADVSSTSVELPELVQYYTSDWDFLLSRAEVNSMVVSTINGKVSVFSPTDDTSSVMTVTYGDDLYHINVQLNSVTQLSEVKSSAWDAKSQAIISATASNSVAGAGNLSSKKLAEVVGLSEFELQTTAAVDNDNLTQWAKGQMLKSELSKITGDARFQGSAKAQVGKYLTLAGMGTRFNGDHFISSVEHDFSDGNWFTTVELGLSPVWFVQEHDVTAPEAAGLLPGIGGLYNGTVKKIDEDPDNAYRILVELPLYNDEGKGVWARLTNFYSSSGCGAFFLPEIGDEVIVGFLNQDPRFPIIVGSVYSENRKPYSELTPDSDNSKKAIVTKSNLRIVFDDKESILTITTDANNTIVLDDKSKQIKISDQNDNSILMSESGIDIKSPKSINIQADQSVNIKGAMGVNVQAESGDVKVSGLNVNAEADVQFSAKGSATAQVQGGAELTLKGAIVMIN</sequence>
<keyword evidence="3" id="KW-1185">Reference proteome</keyword>
<dbReference type="Gene3D" id="2.40.50.230">
    <property type="entry name" value="Gp5 N-terminal domain"/>
    <property type="match status" value="1"/>
</dbReference>
<proteinExistence type="predicted"/>